<gene>
    <name evidence="2" type="ORF">SAMN05216466_14113</name>
</gene>
<name>A0A1G8P678_9BURK</name>
<dbReference type="NCBIfam" id="TIGR01841">
    <property type="entry name" value="phasin"/>
    <property type="match status" value="1"/>
</dbReference>
<dbReference type="AlphaFoldDB" id="A0A1G8P678"/>
<sequence>MNELYPEQFAAAQKANLEAFYGLANLAVEGLQKLTALNMQAARSALVDSQKLLSAPDPQTFFTQQAGPNGALAMRAQSYQRGLYEIASGVHTGLMTIAGAQYEAHNRRVQALFEAMSQQAPAGSEAAVAALKQLMESSRVLHESVNKSVRQAVTMAEGGFEAVLSRTAKASDVTTG</sequence>
<evidence type="ECO:0000259" key="1">
    <source>
        <dbReference type="Pfam" id="PF09361"/>
    </source>
</evidence>
<protein>
    <submittedName>
        <fullName evidence="2">Phasin family protein</fullName>
    </submittedName>
</protein>
<feature type="domain" description="Phasin" evidence="1">
    <location>
        <begin position="7"/>
        <end position="101"/>
    </location>
</feature>
<proteinExistence type="predicted"/>
<accession>A0A1G8P678</accession>
<dbReference type="Proteomes" id="UP000199706">
    <property type="component" value="Unassembled WGS sequence"/>
</dbReference>
<evidence type="ECO:0000313" key="3">
    <source>
        <dbReference type="Proteomes" id="UP000199706"/>
    </source>
</evidence>
<dbReference type="Pfam" id="PF09361">
    <property type="entry name" value="Phasin_2"/>
    <property type="match status" value="1"/>
</dbReference>
<evidence type="ECO:0000313" key="2">
    <source>
        <dbReference type="EMBL" id="SDI88011.1"/>
    </source>
</evidence>
<dbReference type="EMBL" id="FNCJ01000041">
    <property type="protein sequence ID" value="SDI88011.1"/>
    <property type="molecule type" value="Genomic_DNA"/>
</dbReference>
<organism evidence="2 3">
    <name type="scientific">Paraburkholderia phenazinium</name>
    <dbReference type="NCBI Taxonomy" id="60549"/>
    <lineage>
        <taxon>Bacteria</taxon>
        <taxon>Pseudomonadati</taxon>
        <taxon>Pseudomonadota</taxon>
        <taxon>Betaproteobacteria</taxon>
        <taxon>Burkholderiales</taxon>
        <taxon>Burkholderiaceae</taxon>
        <taxon>Paraburkholderia</taxon>
    </lineage>
</organism>
<dbReference type="InterPro" id="IPR018968">
    <property type="entry name" value="Phasin"/>
</dbReference>
<reference evidence="2 3" key="1">
    <citation type="submission" date="2016-10" db="EMBL/GenBank/DDBJ databases">
        <authorList>
            <person name="de Groot N.N."/>
        </authorList>
    </citation>
    <scope>NUCLEOTIDE SEQUENCE [LARGE SCALE GENOMIC DNA]</scope>
    <source>
        <strain evidence="2 3">LMG 2247</strain>
    </source>
</reference>
<dbReference type="InterPro" id="IPR010127">
    <property type="entry name" value="Phasin_subfam-1"/>
</dbReference>
<dbReference type="RefSeq" id="WP_090696016.1">
    <property type="nucleotide sequence ID" value="NZ_CADERL010000015.1"/>
</dbReference>
<dbReference type="OrthoDB" id="5298576at2"/>